<name>A0A3Q7I0P0_SOLLC</name>
<keyword evidence="2" id="KW-1185">Reference proteome</keyword>
<protein>
    <submittedName>
        <fullName evidence="1">Uncharacterized protein</fullName>
    </submittedName>
</protein>
<dbReference type="AlphaFoldDB" id="A0A3Q7I0P0"/>
<organism evidence="1">
    <name type="scientific">Solanum lycopersicum</name>
    <name type="common">Tomato</name>
    <name type="synonym">Lycopersicon esculentum</name>
    <dbReference type="NCBI Taxonomy" id="4081"/>
    <lineage>
        <taxon>Eukaryota</taxon>
        <taxon>Viridiplantae</taxon>
        <taxon>Streptophyta</taxon>
        <taxon>Embryophyta</taxon>
        <taxon>Tracheophyta</taxon>
        <taxon>Spermatophyta</taxon>
        <taxon>Magnoliopsida</taxon>
        <taxon>eudicotyledons</taxon>
        <taxon>Gunneridae</taxon>
        <taxon>Pentapetalae</taxon>
        <taxon>asterids</taxon>
        <taxon>lamiids</taxon>
        <taxon>Solanales</taxon>
        <taxon>Solanaceae</taxon>
        <taxon>Solanoideae</taxon>
        <taxon>Solaneae</taxon>
        <taxon>Solanum</taxon>
        <taxon>Solanum subgen. Lycopersicon</taxon>
    </lineage>
</organism>
<reference evidence="1" key="1">
    <citation type="journal article" date="2012" name="Nature">
        <title>The tomato genome sequence provides insights into fleshy fruit evolution.</title>
        <authorList>
            <consortium name="Tomato Genome Consortium"/>
        </authorList>
    </citation>
    <scope>NUCLEOTIDE SEQUENCE [LARGE SCALE GENOMIC DNA]</scope>
    <source>
        <strain evidence="1">cv. Heinz 1706</strain>
    </source>
</reference>
<reference evidence="1" key="2">
    <citation type="submission" date="2019-01" db="UniProtKB">
        <authorList>
            <consortium name="EnsemblPlants"/>
        </authorList>
    </citation>
    <scope>IDENTIFICATION</scope>
    <source>
        <strain evidence="1">cv. Heinz 1706</strain>
    </source>
</reference>
<evidence type="ECO:0000313" key="2">
    <source>
        <dbReference type="Proteomes" id="UP000004994"/>
    </source>
</evidence>
<sequence>MNMSKCIQYKCIPIKFERFYCKKYKCIPVYYIYEQRYPIQMYVNLLYKY</sequence>
<dbReference type="Proteomes" id="UP000004994">
    <property type="component" value="Chromosome 9"/>
</dbReference>
<proteinExistence type="predicted"/>
<dbReference type="EnsemblPlants" id="Solyc09g030380.1.1">
    <property type="protein sequence ID" value="Solyc09g030380.1.1.1"/>
    <property type="gene ID" value="Solyc09g030380.1"/>
</dbReference>
<dbReference type="InParanoid" id="A0A3Q7I0P0"/>
<accession>A0A3Q7I0P0</accession>
<dbReference type="PaxDb" id="4081-Solyc09g030380.1.1"/>
<dbReference type="Gramene" id="Solyc09g030380.1.1">
    <property type="protein sequence ID" value="Solyc09g030380.1.1.1"/>
    <property type="gene ID" value="Solyc09g030380.1"/>
</dbReference>
<evidence type="ECO:0000313" key="1">
    <source>
        <dbReference type="EnsemblPlants" id="Solyc09g030380.1.1.1"/>
    </source>
</evidence>